<dbReference type="AlphaFoldDB" id="A0A9P8VFD1"/>
<name>A0A9P8VFD1_9PEZI</name>
<evidence type="ECO:0000313" key="2">
    <source>
        <dbReference type="Proteomes" id="UP000770015"/>
    </source>
</evidence>
<protein>
    <submittedName>
        <fullName evidence="1">Uncharacterized protein</fullName>
    </submittedName>
</protein>
<accession>A0A9P8VFD1</accession>
<sequence length="95" mass="10594">MRDNFLTAVLLLGEDNVDEDALCKDVVDSGGEESPFAGPDALIAWTDPWSPGGWEVTEPFLRKWGWIVRGCVELQEGTNTWRSRRGLPSLRFPGC</sequence>
<comment type="caution">
    <text evidence="1">The sequence shown here is derived from an EMBL/GenBank/DDBJ whole genome shotgun (WGS) entry which is preliminary data.</text>
</comment>
<dbReference type="OrthoDB" id="2245989at2759"/>
<organism evidence="1 2">
    <name type="scientific">Plectosphaerella plurivora</name>
    <dbReference type="NCBI Taxonomy" id="936078"/>
    <lineage>
        <taxon>Eukaryota</taxon>
        <taxon>Fungi</taxon>
        <taxon>Dikarya</taxon>
        <taxon>Ascomycota</taxon>
        <taxon>Pezizomycotina</taxon>
        <taxon>Sordariomycetes</taxon>
        <taxon>Hypocreomycetidae</taxon>
        <taxon>Glomerellales</taxon>
        <taxon>Plectosphaerellaceae</taxon>
        <taxon>Plectosphaerella</taxon>
    </lineage>
</organism>
<proteinExistence type="predicted"/>
<dbReference type="PANTHER" id="PTHR38116">
    <property type="entry name" value="CHROMOSOME 7, WHOLE GENOME SHOTGUN SEQUENCE"/>
    <property type="match status" value="1"/>
</dbReference>
<keyword evidence="2" id="KW-1185">Reference proteome</keyword>
<gene>
    <name evidence="1" type="ORF">F5X68DRAFT_201914</name>
</gene>
<reference evidence="1" key="1">
    <citation type="journal article" date="2021" name="Nat. Commun.">
        <title>Genetic determinants of endophytism in the Arabidopsis root mycobiome.</title>
        <authorList>
            <person name="Mesny F."/>
            <person name="Miyauchi S."/>
            <person name="Thiergart T."/>
            <person name="Pickel B."/>
            <person name="Atanasova L."/>
            <person name="Karlsson M."/>
            <person name="Huettel B."/>
            <person name="Barry K.W."/>
            <person name="Haridas S."/>
            <person name="Chen C."/>
            <person name="Bauer D."/>
            <person name="Andreopoulos W."/>
            <person name="Pangilinan J."/>
            <person name="LaButti K."/>
            <person name="Riley R."/>
            <person name="Lipzen A."/>
            <person name="Clum A."/>
            <person name="Drula E."/>
            <person name="Henrissat B."/>
            <person name="Kohler A."/>
            <person name="Grigoriev I.V."/>
            <person name="Martin F.M."/>
            <person name="Hacquard S."/>
        </authorList>
    </citation>
    <scope>NUCLEOTIDE SEQUENCE</scope>
    <source>
        <strain evidence="1">MPI-SDFR-AT-0117</strain>
    </source>
</reference>
<dbReference type="Proteomes" id="UP000770015">
    <property type="component" value="Unassembled WGS sequence"/>
</dbReference>
<dbReference type="EMBL" id="JAGSXJ010000005">
    <property type="protein sequence ID" value="KAH6691442.1"/>
    <property type="molecule type" value="Genomic_DNA"/>
</dbReference>
<evidence type="ECO:0000313" key="1">
    <source>
        <dbReference type="EMBL" id="KAH6691442.1"/>
    </source>
</evidence>
<dbReference type="PANTHER" id="PTHR38116:SF1">
    <property type="entry name" value="BZIP DOMAIN-CONTAINING PROTEIN"/>
    <property type="match status" value="1"/>
</dbReference>